<comment type="caution">
    <text evidence="2">The sequence shown here is derived from an EMBL/GenBank/DDBJ whole genome shotgun (WGS) entry which is preliminary data.</text>
</comment>
<sequence length="196" mass="21589">MHSGSREGVAEELMPHTSAFSISIWQRRRWARREEIFRQQRWRRGGRGALPHGRPICPRSGVLPPSQQRRRWARREEIFQWQRRLRGGRGALPHGRPICARSGNHPLRRQIHDGGGERIATEPGVETVPCGRRILAGSGQSATPPRPICAAHDGRLSLLRAAEGAGVVGDGRGGCDSGSGRSHSCWVAAAMLVDGR</sequence>
<dbReference type="Proteomes" id="UP001187192">
    <property type="component" value="Unassembled WGS sequence"/>
</dbReference>
<dbReference type="AlphaFoldDB" id="A0AA88CZA6"/>
<evidence type="ECO:0000313" key="2">
    <source>
        <dbReference type="EMBL" id="GMN37735.1"/>
    </source>
</evidence>
<organism evidence="2 3">
    <name type="scientific">Ficus carica</name>
    <name type="common">Common fig</name>
    <dbReference type="NCBI Taxonomy" id="3494"/>
    <lineage>
        <taxon>Eukaryota</taxon>
        <taxon>Viridiplantae</taxon>
        <taxon>Streptophyta</taxon>
        <taxon>Embryophyta</taxon>
        <taxon>Tracheophyta</taxon>
        <taxon>Spermatophyta</taxon>
        <taxon>Magnoliopsida</taxon>
        <taxon>eudicotyledons</taxon>
        <taxon>Gunneridae</taxon>
        <taxon>Pentapetalae</taxon>
        <taxon>rosids</taxon>
        <taxon>fabids</taxon>
        <taxon>Rosales</taxon>
        <taxon>Moraceae</taxon>
        <taxon>Ficeae</taxon>
        <taxon>Ficus</taxon>
    </lineage>
</organism>
<accession>A0AA88CZA6</accession>
<evidence type="ECO:0000313" key="3">
    <source>
        <dbReference type="Proteomes" id="UP001187192"/>
    </source>
</evidence>
<gene>
    <name evidence="2" type="ORF">TIFTF001_007053</name>
</gene>
<protein>
    <submittedName>
        <fullName evidence="2">Uncharacterized protein</fullName>
    </submittedName>
</protein>
<reference evidence="2" key="1">
    <citation type="submission" date="2023-07" db="EMBL/GenBank/DDBJ databases">
        <title>draft genome sequence of fig (Ficus carica).</title>
        <authorList>
            <person name="Takahashi T."/>
            <person name="Nishimura K."/>
        </authorList>
    </citation>
    <scope>NUCLEOTIDE SEQUENCE</scope>
</reference>
<feature type="region of interest" description="Disordered" evidence="1">
    <location>
        <begin position="45"/>
        <end position="69"/>
    </location>
</feature>
<name>A0AA88CZA6_FICCA</name>
<keyword evidence="3" id="KW-1185">Reference proteome</keyword>
<dbReference type="EMBL" id="BTGU01000007">
    <property type="protein sequence ID" value="GMN37735.1"/>
    <property type="molecule type" value="Genomic_DNA"/>
</dbReference>
<evidence type="ECO:0000256" key="1">
    <source>
        <dbReference type="SAM" id="MobiDB-lite"/>
    </source>
</evidence>
<proteinExistence type="predicted"/>